<keyword evidence="4" id="KW-1185">Reference proteome</keyword>
<dbReference type="GO" id="GO:0005576">
    <property type="term" value="C:extracellular region"/>
    <property type="evidence" value="ECO:0007669"/>
    <property type="project" value="InterPro"/>
</dbReference>
<dbReference type="GO" id="GO:0008061">
    <property type="term" value="F:chitin binding"/>
    <property type="evidence" value="ECO:0007669"/>
    <property type="project" value="InterPro"/>
</dbReference>
<evidence type="ECO:0000313" key="4">
    <source>
        <dbReference type="Proteomes" id="UP000827092"/>
    </source>
</evidence>
<gene>
    <name evidence="3" type="ORF">JTE90_016266</name>
</gene>
<accession>A0AAV6TJ18</accession>
<sequence>MVLHQVFALIVLLLFLWYMSGSSGPGIVQPTSQRQHGNPNNSYNFSQVGDSYQYNYSGQVWTTDVPEGYHVILQEIRPKDPCYTVPDHGKVLATGHDLYGHVQKEQLLQSGPIEIDASTTSQDRKVFYFECLNKEIWKLHQCPHGSVFRGNECLPISICLDQPDGTRFPDPTNPKYYYQCTRSRLERKKCVQSWFFDYNQCQMTSFQYFCQHTAFQVLNDNTLLVCDRGRATFEMCPRGYRYFADPLSTEKPVCESNRCVGVPDGQRKSLDMKVKQGLTYTPGYVTCHNQRVQQRVECSQEWDTASIDHQLPLPLVFDMKHQECATPILCDNVHIQNSDIVVPVQEWTRQLPLWKYASLMDRVTGYTCDASSGLRTRVSAPAGFWIGRHMKMESACQDSTRTVVPVSGHSNRYYDCATKMTRVCNPHSFFNGEQCQRSSPNAFKYNSLDVYRMNALDWDFWIKPWEYVLMSQTDQELKHRCRTPYRYNQTYNICAHEDCVVYPFLSQIDFSMTLRDGSTCQYNTSTRYIEKTAPVSDDLYLYWAQRTTHDAKLVHHEPCREGQPIQSGHFMFDTTIFATCDSRQPFVFCPSPLTLGIEKVDGVFTCKPNDTLVGKSMLLPNQSQTFPLRMLKKLSSTKDTNITINANTYTLKANTSLVLDTIHTQYVSLGKLIIQTTDVAITLYYHSRNSYPPYVARFYKSGRLHEVKVDGKRIPYFVKYGFPKQFQGGYVKFETYSSAPLLPGLLPVDVNS</sequence>
<feature type="signal peptide" evidence="1">
    <location>
        <begin position="1"/>
        <end position="21"/>
    </location>
</feature>
<keyword evidence="1" id="KW-0732">Signal</keyword>
<dbReference type="PROSITE" id="PS50940">
    <property type="entry name" value="CHIT_BIND_II"/>
    <property type="match status" value="1"/>
</dbReference>
<evidence type="ECO:0000256" key="1">
    <source>
        <dbReference type="SAM" id="SignalP"/>
    </source>
</evidence>
<reference evidence="3 4" key="1">
    <citation type="journal article" date="2022" name="Nat. Ecol. Evol.">
        <title>A masculinizing supergene underlies an exaggerated male reproductive morph in a spider.</title>
        <authorList>
            <person name="Hendrickx F."/>
            <person name="De Corte Z."/>
            <person name="Sonet G."/>
            <person name="Van Belleghem S.M."/>
            <person name="Kostlbacher S."/>
            <person name="Vangestel C."/>
        </authorList>
    </citation>
    <scope>NUCLEOTIDE SEQUENCE [LARGE SCALE GENOMIC DNA]</scope>
    <source>
        <strain evidence="3">W744_W776</strain>
    </source>
</reference>
<dbReference type="SUPFAM" id="SSF57625">
    <property type="entry name" value="Invertebrate chitin-binding proteins"/>
    <property type="match status" value="1"/>
</dbReference>
<evidence type="ECO:0000259" key="2">
    <source>
        <dbReference type="PROSITE" id="PS50940"/>
    </source>
</evidence>
<comment type="caution">
    <text evidence="3">The sequence shown here is derived from an EMBL/GenBank/DDBJ whole genome shotgun (WGS) entry which is preliminary data.</text>
</comment>
<evidence type="ECO:0000313" key="3">
    <source>
        <dbReference type="EMBL" id="KAG8171829.1"/>
    </source>
</evidence>
<proteinExistence type="predicted"/>
<name>A0AAV6TJ18_9ARAC</name>
<dbReference type="AlphaFoldDB" id="A0AAV6TJ18"/>
<dbReference type="EMBL" id="JAFNEN010003497">
    <property type="protein sequence ID" value="KAG8171829.1"/>
    <property type="molecule type" value="Genomic_DNA"/>
</dbReference>
<protein>
    <recommendedName>
        <fullName evidence="2">Chitin-binding type-2 domain-containing protein</fullName>
    </recommendedName>
</protein>
<feature type="domain" description="Chitin-binding type-2" evidence="2">
    <location>
        <begin position="156"/>
        <end position="212"/>
    </location>
</feature>
<dbReference type="Proteomes" id="UP000827092">
    <property type="component" value="Unassembled WGS sequence"/>
</dbReference>
<dbReference type="InterPro" id="IPR002557">
    <property type="entry name" value="Chitin-bd_dom"/>
</dbReference>
<feature type="chain" id="PRO_5043574418" description="Chitin-binding type-2 domain-containing protein" evidence="1">
    <location>
        <begin position="22"/>
        <end position="752"/>
    </location>
</feature>
<dbReference type="InterPro" id="IPR036508">
    <property type="entry name" value="Chitin-bd_dom_sf"/>
</dbReference>
<organism evidence="3 4">
    <name type="scientific">Oedothorax gibbosus</name>
    <dbReference type="NCBI Taxonomy" id="931172"/>
    <lineage>
        <taxon>Eukaryota</taxon>
        <taxon>Metazoa</taxon>
        <taxon>Ecdysozoa</taxon>
        <taxon>Arthropoda</taxon>
        <taxon>Chelicerata</taxon>
        <taxon>Arachnida</taxon>
        <taxon>Araneae</taxon>
        <taxon>Araneomorphae</taxon>
        <taxon>Entelegynae</taxon>
        <taxon>Araneoidea</taxon>
        <taxon>Linyphiidae</taxon>
        <taxon>Erigoninae</taxon>
        <taxon>Oedothorax</taxon>
    </lineage>
</organism>